<dbReference type="EMBL" id="JAFGIX010000071">
    <property type="protein sequence ID" value="MBN1574288.1"/>
    <property type="molecule type" value="Genomic_DNA"/>
</dbReference>
<dbReference type="AlphaFoldDB" id="A0A9D8KHM5"/>
<dbReference type="SMART" id="SM01152">
    <property type="entry name" value="DUF167"/>
    <property type="match status" value="1"/>
</dbReference>
<evidence type="ECO:0000256" key="1">
    <source>
        <dbReference type="ARBA" id="ARBA00010364"/>
    </source>
</evidence>
<dbReference type="NCBIfam" id="TIGR00251">
    <property type="entry name" value="DUF167 family protein"/>
    <property type="match status" value="1"/>
</dbReference>
<evidence type="ECO:0000313" key="3">
    <source>
        <dbReference type="EMBL" id="MBN1574288.1"/>
    </source>
</evidence>
<reference evidence="3" key="2">
    <citation type="submission" date="2021-01" db="EMBL/GenBank/DDBJ databases">
        <authorList>
            <person name="Hahn C.R."/>
            <person name="Youssef N.H."/>
            <person name="Elshahed M."/>
        </authorList>
    </citation>
    <scope>NUCLEOTIDE SEQUENCE</scope>
    <source>
        <strain evidence="3">Zod_Metabat.24</strain>
    </source>
</reference>
<evidence type="ECO:0000256" key="2">
    <source>
        <dbReference type="HAMAP-Rule" id="MF_00634"/>
    </source>
</evidence>
<organism evidence="3 4">
    <name type="scientific">Candidatus Zymogenus saltonus</name>
    <dbReference type="NCBI Taxonomy" id="2844893"/>
    <lineage>
        <taxon>Bacteria</taxon>
        <taxon>Deltaproteobacteria</taxon>
        <taxon>Candidatus Zymogenia</taxon>
        <taxon>Candidatus Zymogeniales</taxon>
        <taxon>Candidatus Zymogenaceae</taxon>
        <taxon>Candidatus Zymogenus</taxon>
    </lineage>
</organism>
<dbReference type="InterPro" id="IPR036591">
    <property type="entry name" value="YggU-like_sf"/>
</dbReference>
<proteinExistence type="inferred from homology"/>
<evidence type="ECO:0000313" key="4">
    <source>
        <dbReference type="Proteomes" id="UP000809273"/>
    </source>
</evidence>
<dbReference type="InterPro" id="IPR003746">
    <property type="entry name" value="DUF167"/>
</dbReference>
<sequence length="94" mass="10148">MINTVKKNNDIIFTVQVRAGCRREGITGEIDSALKVEVTAPPVEGKANNAVVKLIAKSLGLPKTAVKIESGEKSKIKRIRVTGATPEEIQRLIP</sequence>
<name>A0A9D8KHM5_9DELT</name>
<comment type="caution">
    <text evidence="3">The sequence shown here is derived from an EMBL/GenBank/DDBJ whole genome shotgun (WGS) entry which is preliminary data.</text>
</comment>
<reference evidence="3" key="1">
    <citation type="journal article" date="2021" name="Environ. Microbiol.">
        <title>Genomic characterization of three novel Desulfobacterota classes expand the metabolic and phylogenetic diversity of the phylum.</title>
        <authorList>
            <person name="Murphy C.L."/>
            <person name="Biggerstaff J."/>
            <person name="Eichhorn A."/>
            <person name="Ewing E."/>
            <person name="Shahan R."/>
            <person name="Soriano D."/>
            <person name="Stewart S."/>
            <person name="VanMol K."/>
            <person name="Walker R."/>
            <person name="Walters P."/>
            <person name="Elshahed M.S."/>
            <person name="Youssef N.H."/>
        </authorList>
    </citation>
    <scope>NUCLEOTIDE SEQUENCE</scope>
    <source>
        <strain evidence="3">Zod_Metabat.24</strain>
    </source>
</reference>
<dbReference type="GO" id="GO:0005737">
    <property type="term" value="C:cytoplasm"/>
    <property type="evidence" value="ECO:0007669"/>
    <property type="project" value="TreeGrafter"/>
</dbReference>
<gene>
    <name evidence="3" type="ORF">JW984_13905</name>
</gene>
<dbReference type="Proteomes" id="UP000809273">
    <property type="component" value="Unassembled WGS sequence"/>
</dbReference>
<accession>A0A9D8KHM5</accession>
<dbReference type="HAMAP" id="MF_00634">
    <property type="entry name" value="UPF0235"/>
    <property type="match status" value="1"/>
</dbReference>
<protein>
    <recommendedName>
        <fullName evidence="2">UPF0235 protein JW984_13905</fullName>
    </recommendedName>
</protein>
<dbReference type="Pfam" id="PF02594">
    <property type="entry name" value="DUF167"/>
    <property type="match status" value="1"/>
</dbReference>
<dbReference type="PANTHER" id="PTHR13420">
    <property type="entry name" value="UPF0235 PROTEIN C15ORF40"/>
    <property type="match status" value="1"/>
</dbReference>
<dbReference type="SUPFAM" id="SSF69786">
    <property type="entry name" value="YggU-like"/>
    <property type="match status" value="1"/>
</dbReference>
<comment type="similarity">
    <text evidence="1 2">Belongs to the UPF0235 family.</text>
</comment>
<dbReference type="Gene3D" id="3.30.1200.10">
    <property type="entry name" value="YggU-like"/>
    <property type="match status" value="1"/>
</dbReference>
<dbReference type="PANTHER" id="PTHR13420:SF7">
    <property type="entry name" value="UPF0235 PROTEIN C15ORF40"/>
    <property type="match status" value="1"/>
</dbReference>